<accession>A0AAV5EC96</accession>
<dbReference type="PANTHER" id="PTHR47337:SF1">
    <property type="entry name" value="TETRATRICOPEPTIDE REPEAT (TPR)-LIKE SUPERFAMILY PROTEIN"/>
    <property type="match status" value="1"/>
</dbReference>
<dbReference type="SUPFAM" id="SSF48452">
    <property type="entry name" value="TPR-like"/>
    <property type="match status" value="1"/>
</dbReference>
<reference evidence="1" key="2">
    <citation type="submission" date="2021-12" db="EMBL/GenBank/DDBJ databases">
        <title>Resequencing data analysis of finger millet.</title>
        <authorList>
            <person name="Hatakeyama M."/>
            <person name="Aluri S."/>
            <person name="Balachadran M.T."/>
            <person name="Sivarajan S.R."/>
            <person name="Poveda L."/>
            <person name="Shimizu-Inatsugi R."/>
            <person name="Schlapbach R."/>
            <person name="Sreeman S.M."/>
            <person name="Shimizu K.K."/>
        </authorList>
    </citation>
    <scope>NUCLEOTIDE SEQUENCE</scope>
</reference>
<dbReference type="PANTHER" id="PTHR47337">
    <property type="entry name" value="TETRATRICOPEPTIDE REPEAT (TPR)-LIKE SUPERFAMILY PROTEIN"/>
    <property type="match status" value="1"/>
</dbReference>
<dbReference type="InterPro" id="IPR011990">
    <property type="entry name" value="TPR-like_helical_dom_sf"/>
</dbReference>
<dbReference type="InterPro" id="IPR019734">
    <property type="entry name" value="TPR_rpt"/>
</dbReference>
<name>A0AAV5EC96_ELECO</name>
<dbReference type="EMBL" id="BQKI01000074">
    <property type="protein sequence ID" value="GJN19831.1"/>
    <property type="molecule type" value="Genomic_DNA"/>
</dbReference>
<dbReference type="Pfam" id="PF08284">
    <property type="entry name" value="RVP_2"/>
    <property type="match status" value="1"/>
</dbReference>
<sequence length="1368" mass="150638">MERLKSAVPAELRQAVGEGTAADLPATTSRLLGFFDGLPLFHQIMREITDPELALCRKDKGRAVELKGQGNACFSRREFRQALVFYSQALRNVPINSDQMDVNLVAAIYVNRASAMHAWYRRGMVNASLKKYSSAVHDLESALSMEVTTSGKDNIKQELKLILQKHGNMIEAGASNGDQKDAELLHTGQLNKVVLECISTPDKGRGMASPNDISPASLIHVEEPLAAHISSAKEETTITDISPNHVVVNSTPVTVHGVNSTPVTVHATVPTPATSPVIKPDDYEGATVQAADLVAKADLATTEHAPITLEIVHAPTTLAASAPSTARVINSDNCDGAISTVEDVTPAPSTEVFVSGVLDAMEESAMIIFPKEDASIAVEIIPAFVDNMKSPTTSKERFRPPLHDFITTSFMGILAFTYLLHVADHLRLFITYIFGLIFIDYLQGQQQVNLYTDGLWEPLQTEVELAKPTDMEKAMSWTRAYGHCAIVVDEHAKSVAPGMSVPLPNTLKERTIGTTNSKHFSFVSWMFVAYYLVLLLLPKSSSTHDGHLVLHKMDEGALPFTARLAILITRGALVTSYEPWVDTPWQAPHDEHDFVAIMDDALYIDDVLNSGITHGFINVTVTNDMQLLLRRALLALTLASGDRVTSRNVCRQLPVVISSDTFVINVHTADLPDGVDLILGTPWLASLGSVMMDFTTLSLSFFVDGHHVLLVGDGSVLYPQPTLSLPSPWEEPPSAPMEVTMAIMGGPRRITDIFSILYDDEGLYDILCDDVIIDIELSFLAARISSGDTAPTWSLRDGLIFFDGCLYIMASSARLHRLLTVLLKHNEEALLRQVAVGFRSLPQHEPFLPRGILFLQEMPNTTIDVADVRFVDLAGNDLFHVRQVVFTVPDRVVAPLLAADFGIPFGHFVNLTVAHPRPRDTIIVTFEGFLLPSEQGRRPFFTGPPRSKLHLYFDYNIPSRFIDASGTPAVYGSSPTPTSHHFATASDVGNLSYVMSFDINDAYQSFVFIFDWSITVKLHKPTSVSLPIFGHGRERFPSTMTCWFSRRVELVLLICQIKVNSIAIVRMKSMDRGHELIMNGELAAANGAALCSMEQVRVAQAIYISGSLFNHSLLLLLLISRLVRWIFQRDKGYFGIITTLVSNCLGALLESSNYSIKENFAHVSLNESHVCKLSLPDVSKVDEDLEKVGKSFFQHIGICLNMECGCCMSCSSHVDVSYAVARSCSLTSNINRLKELTVVDNSLITEALQSLKQLKKLRHPYSRILAQVEDTIAEAFAKVGDQEQARKHCEASIQILEKLYHSKHIIIAHELIKLVSILLPMGDEVSAVAAFLRAEAIFLLYYGSDVKKILPYVDALRGTISDGSIRAP</sequence>
<gene>
    <name evidence="1" type="primary">gb07141</name>
    <name evidence="1" type="ORF">PR202_gb07141</name>
</gene>
<dbReference type="SMART" id="SM00028">
    <property type="entry name" value="TPR"/>
    <property type="match status" value="3"/>
</dbReference>
<comment type="caution">
    <text evidence="1">The sequence shown here is derived from an EMBL/GenBank/DDBJ whole genome shotgun (WGS) entry which is preliminary data.</text>
</comment>
<evidence type="ECO:0000313" key="2">
    <source>
        <dbReference type="Proteomes" id="UP001054889"/>
    </source>
</evidence>
<reference evidence="1" key="1">
    <citation type="journal article" date="2018" name="DNA Res.">
        <title>Multiple hybrid de novo genome assembly of finger millet, an orphan allotetraploid crop.</title>
        <authorList>
            <person name="Hatakeyama M."/>
            <person name="Aluri S."/>
            <person name="Balachadran M.T."/>
            <person name="Sivarajan S.R."/>
            <person name="Patrignani A."/>
            <person name="Gruter S."/>
            <person name="Poveda L."/>
            <person name="Shimizu-Inatsugi R."/>
            <person name="Baeten J."/>
            <person name="Francoijs K.J."/>
            <person name="Nataraja K.N."/>
            <person name="Reddy Y.A.N."/>
            <person name="Phadnis S."/>
            <person name="Ravikumar R.L."/>
            <person name="Schlapbach R."/>
            <person name="Sreeman S.M."/>
            <person name="Shimizu K.K."/>
        </authorList>
    </citation>
    <scope>NUCLEOTIDE SEQUENCE</scope>
</reference>
<dbReference type="Gene3D" id="2.40.70.10">
    <property type="entry name" value="Acid Proteases"/>
    <property type="match status" value="1"/>
</dbReference>
<dbReference type="Gene3D" id="1.25.40.10">
    <property type="entry name" value="Tetratricopeptide repeat domain"/>
    <property type="match status" value="2"/>
</dbReference>
<evidence type="ECO:0000313" key="1">
    <source>
        <dbReference type="EMBL" id="GJN19831.1"/>
    </source>
</evidence>
<keyword evidence="2" id="KW-1185">Reference proteome</keyword>
<proteinExistence type="predicted"/>
<organism evidence="1 2">
    <name type="scientific">Eleusine coracana subsp. coracana</name>
    <dbReference type="NCBI Taxonomy" id="191504"/>
    <lineage>
        <taxon>Eukaryota</taxon>
        <taxon>Viridiplantae</taxon>
        <taxon>Streptophyta</taxon>
        <taxon>Embryophyta</taxon>
        <taxon>Tracheophyta</taxon>
        <taxon>Spermatophyta</taxon>
        <taxon>Magnoliopsida</taxon>
        <taxon>Liliopsida</taxon>
        <taxon>Poales</taxon>
        <taxon>Poaceae</taxon>
        <taxon>PACMAD clade</taxon>
        <taxon>Chloridoideae</taxon>
        <taxon>Cynodonteae</taxon>
        <taxon>Eleusininae</taxon>
        <taxon>Eleusine</taxon>
    </lineage>
</organism>
<protein>
    <submittedName>
        <fullName evidence="1">Uncharacterized protein</fullName>
    </submittedName>
</protein>
<dbReference type="InterPro" id="IPR021109">
    <property type="entry name" value="Peptidase_aspartic_dom_sf"/>
</dbReference>
<dbReference type="Proteomes" id="UP001054889">
    <property type="component" value="Unassembled WGS sequence"/>
</dbReference>